<protein>
    <submittedName>
        <fullName evidence="2">Uncharacterized protein</fullName>
    </submittedName>
</protein>
<dbReference type="EMBL" id="MN739192">
    <property type="protein sequence ID" value="QHS92817.1"/>
    <property type="molecule type" value="Genomic_DNA"/>
</dbReference>
<organism evidence="2">
    <name type="scientific">viral metagenome</name>
    <dbReference type="NCBI Taxonomy" id="1070528"/>
    <lineage>
        <taxon>unclassified sequences</taxon>
        <taxon>metagenomes</taxon>
        <taxon>organismal metagenomes</taxon>
    </lineage>
</organism>
<keyword evidence="1" id="KW-1133">Transmembrane helix</keyword>
<feature type="transmembrane region" description="Helical" evidence="1">
    <location>
        <begin position="6"/>
        <end position="23"/>
    </location>
</feature>
<name>A0A6C0BKB9_9ZZZZ</name>
<keyword evidence="1" id="KW-0812">Transmembrane</keyword>
<keyword evidence="1" id="KW-0472">Membrane</keyword>
<proteinExistence type="predicted"/>
<evidence type="ECO:0000256" key="1">
    <source>
        <dbReference type="SAM" id="Phobius"/>
    </source>
</evidence>
<accession>A0A6C0BKB9</accession>
<sequence>MNWTTLIVIAVIIIVIFLLYRSNNKPKPQRTIKPLAPINVAPQKSNMIAFIDPLGFKNETIALAEHNLGIEVKPVLPTSGGLSEAKSEGITTYVSLSPISPAVVEWFSSCPDCTLFLIPSNDMAVNSYPENIIQLPQKGYRDLLPEIVKKYPKITLFTTRKHAYLSNVIQGCKVVNFKGTNTSKISKILNKMTRSDLCIPLLESSDDLQVFRALASTSSGTFNVLEVGRIKPVIDQIGFKDRYFWLTKHVKSNPVLAHLQKDVRNGLLDADLYNSMIVANNKNLDLNYMLSQGLEGYIFDETSEFILLVWNGADWQGSQFFGRSNVIRSFSANVN</sequence>
<dbReference type="AlphaFoldDB" id="A0A6C0BKB9"/>
<reference evidence="2" key="1">
    <citation type="journal article" date="2020" name="Nature">
        <title>Giant virus diversity and host interactions through global metagenomics.</title>
        <authorList>
            <person name="Schulz F."/>
            <person name="Roux S."/>
            <person name="Paez-Espino D."/>
            <person name="Jungbluth S."/>
            <person name="Walsh D.A."/>
            <person name="Denef V.J."/>
            <person name="McMahon K.D."/>
            <person name="Konstantinidis K.T."/>
            <person name="Eloe-Fadrosh E.A."/>
            <person name="Kyrpides N.C."/>
            <person name="Woyke T."/>
        </authorList>
    </citation>
    <scope>NUCLEOTIDE SEQUENCE</scope>
    <source>
        <strain evidence="2">GVMAG-M-3300017651-5</strain>
    </source>
</reference>
<evidence type="ECO:0000313" key="2">
    <source>
        <dbReference type="EMBL" id="QHS92817.1"/>
    </source>
</evidence>